<evidence type="ECO:0000256" key="1">
    <source>
        <dbReference type="SAM" id="MobiDB-lite"/>
    </source>
</evidence>
<feature type="transmembrane region" description="Helical" evidence="2">
    <location>
        <begin position="135"/>
        <end position="153"/>
    </location>
</feature>
<evidence type="ECO:0000313" key="4">
    <source>
        <dbReference type="Proteomes" id="UP001470230"/>
    </source>
</evidence>
<dbReference type="Proteomes" id="UP001470230">
    <property type="component" value="Unassembled WGS sequence"/>
</dbReference>
<protein>
    <submittedName>
        <fullName evidence="3">Uncharacterized protein</fullName>
    </submittedName>
</protein>
<feature type="transmembrane region" description="Helical" evidence="2">
    <location>
        <begin position="85"/>
        <end position="103"/>
    </location>
</feature>
<evidence type="ECO:0000256" key="2">
    <source>
        <dbReference type="SAM" id="Phobius"/>
    </source>
</evidence>
<keyword evidence="4" id="KW-1185">Reference proteome</keyword>
<evidence type="ECO:0000313" key="3">
    <source>
        <dbReference type="EMBL" id="KAK8871091.1"/>
    </source>
</evidence>
<sequence>MDSGIELNEQDPSSSVVHRSHAHPGESDNDSAEILDQEQQQQVIDNLTKDYEHMVKSQRYSFIILTIIVSAVTIFASYSTGSHKVLLPAAASYLSLLLAEFLLHSSSRRRKISTADNDKGESQSSSPTSNNINTWWIWAITASFEGFSIYSSLRYGILAGSFKQTPIIILHIGYLILLAFLASSQRFSQTFPEEIKNLQKLKYGSKLA</sequence>
<feature type="region of interest" description="Disordered" evidence="1">
    <location>
        <begin position="1"/>
        <end position="32"/>
    </location>
</feature>
<keyword evidence="2" id="KW-0812">Transmembrane</keyword>
<proteinExistence type="predicted"/>
<keyword evidence="2" id="KW-1133">Transmembrane helix</keyword>
<comment type="caution">
    <text evidence="3">The sequence shown here is derived from an EMBL/GenBank/DDBJ whole genome shotgun (WGS) entry which is preliminary data.</text>
</comment>
<reference evidence="3 4" key="1">
    <citation type="submission" date="2024-04" db="EMBL/GenBank/DDBJ databases">
        <title>Tritrichomonas musculus Genome.</title>
        <authorList>
            <person name="Alves-Ferreira E."/>
            <person name="Grigg M."/>
            <person name="Lorenzi H."/>
            <person name="Galac M."/>
        </authorList>
    </citation>
    <scope>NUCLEOTIDE SEQUENCE [LARGE SCALE GENOMIC DNA]</scope>
    <source>
        <strain evidence="3 4">EAF2021</strain>
    </source>
</reference>
<dbReference type="EMBL" id="JAPFFF010000014">
    <property type="protein sequence ID" value="KAK8871091.1"/>
    <property type="molecule type" value="Genomic_DNA"/>
</dbReference>
<organism evidence="3 4">
    <name type="scientific">Tritrichomonas musculus</name>
    <dbReference type="NCBI Taxonomy" id="1915356"/>
    <lineage>
        <taxon>Eukaryota</taxon>
        <taxon>Metamonada</taxon>
        <taxon>Parabasalia</taxon>
        <taxon>Tritrichomonadida</taxon>
        <taxon>Tritrichomonadidae</taxon>
        <taxon>Tritrichomonas</taxon>
    </lineage>
</organism>
<keyword evidence="2" id="KW-0472">Membrane</keyword>
<gene>
    <name evidence="3" type="ORF">M9Y10_009004</name>
</gene>
<accession>A0ABR2J0L9</accession>
<name>A0ABR2J0L9_9EUKA</name>
<feature type="transmembrane region" description="Helical" evidence="2">
    <location>
        <begin position="60"/>
        <end position="79"/>
    </location>
</feature>
<feature type="transmembrane region" description="Helical" evidence="2">
    <location>
        <begin position="165"/>
        <end position="182"/>
    </location>
</feature>